<dbReference type="Proteomes" id="UP000199126">
    <property type="component" value="Unassembled WGS sequence"/>
</dbReference>
<dbReference type="EMBL" id="FODV01000018">
    <property type="protein sequence ID" value="SEP16752.1"/>
    <property type="molecule type" value="Genomic_DNA"/>
</dbReference>
<sequence>MAEIARLAGCIDWINREFVERERTHEPAMKLGIQSHIAGLSLSNTVSLLESLGVDRSRKAVYDWVQKADLQPIGGHSPNHVALDETVIQINFQQYWLYAACNPETNTLLHVQLFPTTTTSATQIFLAELREKHSVESAVFLADGAQHLQTALSRAGLRFHSGRHGNRNSIERIFRELKRRRSRTASATFSLKPLKTGFKRSLPGSMLQTKHDHCITPNSY</sequence>
<dbReference type="NCBIfam" id="NF033587">
    <property type="entry name" value="transpos_IS6"/>
    <property type="match status" value="1"/>
</dbReference>
<keyword evidence="2" id="KW-1185">Reference proteome</keyword>
<dbReference type="PANTHER" id="PTHR39967:SF1">
    <property type="entry name" value="ISH14-TYPE TRANSPOSASE HSIRS44"/>
    <property type="match status" value="1"/>
</dbReference>
<dbReference type="InterPro" id="IPR047930">
    <property type="entry name" value="Transpos_IS6"/>
</dbReference>
<dbReference type="PANTHER" id="PTHR39967">
    <property type="match status" value="1"/>
</dbReference>
<organism evidence="1 2">
    <name type="scientific">Halogranum amylolyticum</name>
    <dbReference type="NCBI Taxonomy" id="660520"/>
    <lineage>
        <taxon>Archaea</taxon>
        <taxon>Methanobacteriati</taxon>
        <taxon>Methanobacteriota</taxon>
        <taxon>Stenosarchaea group</taxon>
        <taxon>Halobacteria</taxon>
        <taxon>Halobacteriales</taxon>
        <taxon>Haloferacaceae</taxon>
    </lineage>
</organism>
<proteinExistence type="predicted"/>
<evidence type="ECO:0000313" key="2">
    <source>
        <dbReference type="Proteomes" id="UP000199126"/>
    </source>
</evidence>
<reference evidence="2" key="1">
    <citation type="submission" date="2016-10" db="EMBL/GenBank/DDBJ databases">
        <authorList>
            <person name="Varghese N."/>
            <person name="Submissions S."/>
        </authorList>
    </citation>
    <scope>NUCLEOTIDE SEQUENCE [LARGE SCALE GENOMIC DNA]</scope>
    <source>
        <strain evidence="2">CGMCC 1.10121</strain>
    </source>
</reference>
<dbReference type="AlphaFoldDB" id="A0A1H8VMS5"/>
<evidence type="ECO:0000313" key="1">
    <source>
        <dbReference type="EMBL" id="SEP16752.1"/>
    </source>
</evidence>
<accession>A0A1H8VMS5</accession>
<gene>
    <name evidence="1" type="ORF">SAMN04487948_11814</name>
</gene>
<protein>
    <submittedName>
        <fullName evidence="1">Putative transposase</fullName>
    </submittedName>
</protein>
<name>A0A1H8VMS5_9EURY</name>